<dbReference type="GeneID" id="72069100"/>
<keyword evidence="3" id="KW-1185">Reference proteome</keyword>
<name>A0A9Q8QK78_9HYPO</name>
<feature type="compositionally biased region" description="Low complexity" evidence="1">
    <location>
        <begin position="81"/>
        <end position="102"/>
    </location>
</feature>
<sequence length="712" mass="75663">MSTASLPAAAVSERGPVLPPTATTSSSSAATQPAPSQMAIAPSLAQNGAQAQPHSLSHAQQPPPSSVRPTAQPLPQGSMHGPSLGQLSQPGLSSSSASSSTAPQPPHDPQKSTSPARIAAGFTSPKANDASLEASPAYRELSDVMKRTAPQVVRQVVRDSWDRCLLGSEYHLAFLANATFHQASPTTLTRALKDFGKDMVRAGKDSVIGHLTTEDLDEVSDAILAKASHGFLDKALARRLETIRARPLVNALARAERLGYDVRDIVEETNGGEHVLPSMHPAPQPPAPPMNVPSQQLPSRPGPVATTAYRPPASREPSAASIGSTRKSDSPLPAGPAGYLGIVHCSRCQRPCSGEKAFQHHSNKRACMNTWRVDEIGKEICPHCGCLFGSSGGLNYHMKMKVCGEYTDAVRDAVLAEMKSKKFPSPVGHGGSRPAATPVPAPAPQTSKAPHSTPAPPSGSQYQNSAPTPGQLAALAAEGRSPVTWVSPNRSAASTPTADDPYAKLTPQQRRDFEHDMRQAEEKYGGLMKEAMKLPEAEREKELAKLKNSYNTKQSTTRKKYGIRLRQRRSNAEVEAERTRLLGPAKDVAWPTATPVKRPYPDDETPLSTQQGHEPQSDGSTPRRKRVPVTEMGGGLAGAAATAEHTDPTAYLTASQPRFPAASQTQRPQHHEAGAKGTSDDPMEIDDDDSSGSSTDSDSDDDEDIPARPAGR</sequence>
<feature type="compositionally biased region" description="Polar residues" evidence="1">
    <location>
        <begin position="44"/>
        <end position="60"/>
    </location>
</feature>
<dbReference type="EMBL" id="CP086359">
    <property type="protein sequence ID" value="UNI21135.1"/>
    <property type="molecule type" value="Genomic_DNA"/>
</dbReference>
<protein>
    <submittedName>
        <fullName evidence="2">Uncharacterized protein</fullName>
    </submittedName>
</protein>
<feature type="compositionally biased region" description="Polar residues" evidence="1">
    <location>
        <begin position="484"/>
        <end position="497"/>
    </location>
</feature>
<feature type="region of interest" description="Disordered" evidence="1">
    <location>
        <begin position="585"/>
        <end position="712"/>
    </location>
</feature>
<feature type="compositionally biased region" description="Acidic residues" evidence="1">
    <location>
        <begin position="681"/>
        <end position="690"/>
    </location>
</feature>
<feature type="compositionally biased region" description="Polar residues" evidence="1">
    <location>
        <begin position="652"/>
        <end position="667"/>
    </location>
</feature>
<dbReference type="RefSeq" id="XP_047844616.1">
    <property type="nucleotide sequence ID" value="XM_047988618.1"/>
</dbReference>
<evidence type="ECO:0000256" key="1">
    <source>
        <dbReference type="SAM" id="MobiDB-lite"/>
    </source>
</evidence>
<feature type="compositionally biased region" description="Low complexity" evidence="1">
    <location>
        <begin position="20"/>
        <end position="37"/>
    </location>
</feature>
<feature type="compositionally biased region" description="Polar residues" evidence="1">
    <location>
        <begin position="458"/>
        <end position="468"/>
    </location>
</feature>
<dbReference type="AlphaFoldDB" id="A0A9Q8QK78"/>
<proteinExistence type="predicted"/>
<feature type="compositionally biased region" description="Polar residues" evidence="1">
    <location>
        <begin position="606"/>
        <end position="620"/>
    </location>
</feature>
<accession>A0A9Q8QK78</accession>
<dbReference type="OrthoDB" id="37886at2759"/>
<evidence type="ECO:0000313" key="2">
    <source>
        <dbReference type="EMBL" id="UNI21135.1"/>
    </source>
</evidence>
<feature type="region of interest" description="Disordered" evidence="1">
    <location>
        <begin position="421"/>
        <end position="503"/>
    </location>
</feature>
<evidence type="ECO:0000313" key="3">
    <source>
        <dbReference type="Proteomes" id="UP000829364"/>
    </source>
</evidence>
<organism evidence="2 3">
    <name type="scientific">Purpureocillium takamizusanense</name>
    <dbReference type="NCBI Taxonomy" id="2060973"/>
    <lineage>
        <taxon>Eukaryota</taxon>
        <taxon>Fungi</taxon>
        <taxon>Dikarya</taxon>
        <taxon>Ascomycota</taxon>
        <taxon>Pezizomycotina</taxon>
        <taxon>Sordariomycetes</taxon>
        <taxon>Hypocreomycetidae</taxon>
        <taxon>Hypocreales</taxon>
        <taxon>Ophiocordycipitaceae</taxon>
        <taxon>Purpureocillium</taxon>
    </lineage>
</organism>
<dbReference type="PANTHER" id="PTHR48125:SF10">
    <property type="entry name" value="OS12G0136300 PROTEIN"/>
    <property type="match status" value="1"/>
</dbReference>
<dbReference type="Proteomes" id="UP000829364">
    <property type="component" value="Chromosome 6"/>
</dbReference>
<feature type="region of interest" description="Disordered" evidence="1">
    <location>
        <begin position="272"/>
        <end position="333"/>
    </location>
</feature>
<reference evidence="2" key="1">
    <citation type="submission" date="2021-11" db="EMBL/GenBank/DDBJ databases">
        <title>Purpureocillium_takamizusanense_genome.</title>
        <authorList>
            <person name="Nguyen N.-H."/>
        </authorList>
    </citation>
    <scope>NUCLEOTIDE SEQUENCE</scope>
    <source>
        <strain evidence="2">PT3</strain>
    </source>
</reference>
<dbReference type="PANTHER" id="PTHR48125">
    <property type="entry name" value="LP07818P1"/>
    <property type="match status" value="1"/>
</dbReference>
<feature type="region of interest" description="Disordered" evidence="1">
    <location>
        <begin position="1"/>
        <end position="116"/>
    </location>
</feature>
<gene>
    <name evidence="2" type="ORF">JDV02_007151</name>
</gene>
<feature type="compositionally biased region" description="Pro residues" evidence="1">
    <location>
        <begin position="280"/>
        <end position="291"/>
    </location>
</feature>
<dbReference type="KEGG" id="ptkz:JDV02_007151"/>